<dbReference type="SUPFAM" id="SSF46785">
    <property type="entry name" value="Winged helix' DNA-binding domain"/>
    <property type="match status" value="1"/>
</dbReference>
<feature type="domain" description="HTH lysR-type" evidence="5">
    <location>
        <begin position="6"/>
        <end position="63"/>
    </location>
</feature>
<keyword evidence="3 6" id="KW-0238">DNA-binding</keyword>
<dbReference type="RefSeq" id="WP_165961050.1">
    <property type="nucleotide sequence ID" value="NZ_SLWS01000021.1"/>
</dbReference>
<dbReference type="AlphaFoldDB" id="A0A4R2IKZ1"/>
<organism evidence="6 7">
    <name type="scientific">Actinocrispum wychmicini</name>
    <dbReference type="NCBI Taxonomy" id="1213861"/>
    <lineage>
        <taxon>Bacteria</taxon>
        <taxon>Bacillati</taxon>
        <taxon>Actinomycetota</taxon>
        <taxon>Actinomycetes</taxon>
        <taxon>Pseudonocardiales</taxon>
        <taxon>Pseudonocardiaceae</taxon>
        <taxon>Actinocrispum</taxon>
    </lineage>
</organism>
<dbReference type="InterPro" id="IPR005119">
    <property type="entry name" value="LysR_subst-bd"/>
</dbReference>
<name>A0A4R2IKZ1_9PSEU</name>
<comment type="caution">
    <text evidence="6">The sequence shown here is derived from an EMBL/GenBank/DDBJ whole genome shotgun (WGS) entry which is preliminary data.</text>
</comment>
<dbReference type="InterPro" id="IPR036390">
    <property type="entry name" value="WH_DNA-bd_sf"/>
</dbReference>
<keyword evidence="2" id="KW-0805">Transcription regulation</keyword>
<keyword evidence="7" id="KW-1185">Reference proteome</keyword>
<dbReference type="Pfam" id="PF00126">
    <property type="entry name" value="HTH_1"/>
    <property type="match status" value="1"/>
</dbReference>
<sequence length="346" mass="36977">MTGLRLELRHLKVIAEIARAGSIRKAASAMRIAQPALAAQLQRIEQAVGGRVFDRTRTGVRPTALGRYLIGAGGDLLGDFDRLIAETAALARQPAPVGVGAMRNVDTAGIIGAVSDVMPRVETSTRELESLDAAFALLHAGELDIALLYRFANGTPFPDTLCQWPVVAVEPAFVGLPAGHPLAGLPEIPLSALAGESWIISCSDDGTGRLTAFRRACTAAGFTPRIRHHAGDCETTIPLLLSTESVAVMHPLCVPPEGVVIRPVAGSPHYRTVTLAWRPDAPTHHLIPMLHKRLVRSYHIEVSTRPDYRRWWQATNGPLVATAPPGTPTAPVCGTDGLHAIPNHRS</sequence>
<dbReference type="Gene3D" id="3.40.190.10">
    <property type="entry name" value="Periplasmic binding protein-like II"/>
    <property type="match status" value="2"/>
</dbReference>
<evidence type="ECO:0000256" key="3">
    <source>
        <dbReference type="ARBA" id="ARBA00023125"/>
    </source>
</evidence>
<evidence type="ECO:0000313" key="7">
    <source>
        <dbReference type="Proteomes" id="UP000295680"/>
    </source>
</evidence>
<evidence type="ECO:0000313" key="6">
    <source>
        <dbReference type="EMBL" id="TCO45357.1"/>
    </source>
</evidence>
<evidence type="ECO:0000256" key="1">
    <source>
        <dbReference type="ARBA" id="ARBA00009437"/>
    </source>
</evidence>
<comment type="similarity">
    <text evidence="1">Belongs to the LysR transcriptional regulatory family.</text>
</comment>
<dbReference type="EMBL" id="SLWS01000021">
    <property type="protein sequence ID" value="TCO45357.1"/>
    <property type="molecule type" value="Genomic_DNA"/>
</dbReference>
<dbReference type="Proteomes" id="UP000295680">
    <property type="component" value="Unassembled WGS sequence"/>
</dbReference>
<dbReference type="GO" id="GO:0003700">
    <property type="term" value="F:DNA-binding transcription factor activity"/>
    <property type="evidence" value="ECO:0007669"/>
    <property type="project" value="InterPro"/>
</dbReference>
<dbReference type="PANTHER" id="PTHR30346:SF30">
    <property type="entry name" value="SMALL NEUTRAL PROTEASE REGULATORY PROTEIN"/>
    <property type="match status" value="1"/>
</dbReference>
<keyword evidence="4" id="KW-0804">Transcription</keyword>
<evidence type="ECO:0000256" key="2">
    <source>
        <dbReference type="ARBA" id="ARBA00023015"/>
    </source>
</evidence>
<accession>A0A4R2IKZ1</accession>
<proteinExistence type="inferred from homology"/>
<dbReference type="Gene3D" id="1.10.10.10">
    <property type="entry name" value="Winged helix-like DNA-binding domain superfamily/Winged helix DNA-binding domain"/>
    <property type="match status" value="1"/>
</dbReference>
<evidence type="ECO:0000259" key="5">
    <source>
        <dbReference type="PROSITE" id="PS50931"/>
    </source>
</evidence>
<dbReference type="GO" id="GO:0032993">
    <property type="term" value="C:protein-DNA complex"/>
    <property type="evidence" value="ECO:0007669"/>
    <property type="project" value="TreeGrafter"/>
</dbReference>
<dbReference type="Pfam" id="PF03466">
    <property type="entry name" value="LysR_substrate"/>
    <property type="match status" value="1"/>
</dbReference>
<dbReference type="InterPro" id="IPR036388">
    <property type="entry name" value="WH-like_DNA-bd_sf"/>
</dbReference>
<dbReference type="SUPFAM" id="SSF53850">
    <property type="entry name" value="Periplasmic binding protein-like II"/>
    <property type="match status" value="1"/>
</dbReference>
<dbReference type="InterPro" id="IPR000847">
    <property type="entry name" value="LysR_HTH_N"/>
</dbReference>
<dbReference type="PROSITE" id="PS50931">
    <property type="entry name" value="HTH_LYSR"/>
    <property type="match status" value="1"/>
</dbReference>
<evidence type="ECO:0000256" key="4">
    <source>
        <dbReference type="ARBA" id="ARBA00023163"/>
    </source>
</evidence>
<dbReference type="PANTHER" id="PTHR30346">
    <property type="entry name" value="TRANSCRIPTIONAL DUAL REGULATOR HCAR-RELATED"/>
    <property type="match status" value="1"/>
</dbReference>
<protein>
    <submittedName>
        <fullName evidence="6">DNA-binding transcriptional LysR family regulator</fullName>
    </submittedName>
</protein>
<reference evidence="6 7" key="1">
    <citation type="submission" date="2019-03" db="EMBL/GenBank/DDBJ databases">
        <title>Genomic Encyclopedia of Type Strains, Phase IV (KMG-IV): sequencing the most valuable type-strain genomes for metagenomic binning, comparative biology and taxonomic classification.</title>
        <authorList>
            <person name="Goeker M."/>
        </authorList>
    </citation>
    <scope>NUCLEOTIDE SEQUENCE [LARGE SCALE GENOMIC DNA]</scope>
    <source>
        <strain evidence="6 7">DSM 45934</strain>
    </source>
</reference>
<dbReference type="GO" id="GO:0003677">
    <property type="term" value="F:DNA binding"/>
    <property type="evidence" value="ECO:0007669"/>
    <property type="project" value="UniProtKB-KW"/>
</dbReference>
<gene>
    <name evidence="6" type="ORF">EV192_121121</name>
</gene>